<dbReference type="InterPro" id="IPR046358">
    <property type="entry name" value="Flagellin_C"/>
</dbReference>
<evidence type="ECO:0000256" key="1">
    <source>
        <dbReference type="ARBA" id="ARBA00005709"/>
    </source>
</evidence>
<keyword evidence="3 4" id="KW-0975">Bacterial flagellum</keyword>
<dbReference type="InterPro" id="IPR001029">
    <property type="entry name" value="Flagellin_N"/>
</dbReference>
<evidence type="ECO:0000259" key="6">
    <source>
        <dbReference type="Pfam" id="PF00700"/>
    </source>
</evidence>
<proteinExistence type="inferred from homology"/>
<dbReference type="eggNOG" id="COG1344">
    <property type="taxonomic scope" value="Bacteria"/>
</dbReference>
<accession>H6LB94</accession>
<dbReference type="Pfam" id="PF00669">
    <property type="entry name" value="Flagellin_N"/>
    <property type="match status" value="1"/>
</dbReference>
<evidence type="ECO:0000259" key="5">
    <source>
        <dbReference type="Pfam" id="PF00669"/>
    </source>
</evidence>
<evidence type="ECO:0000256" key="4">
    <source>
        <dbReference type="RuleBase" id="RU362073"/>
    </source>
</evidence>
<protein>
    <recommendedName>
        <fullName evidence="2 4">Flagellin</fullName>
    </recommendedName>
</protein>
<evidence type="ECO:0000256" key="3">
    <source>
        <dbReference type="ARBA" id="ARBA00023143"/>
    </source>
</evidence>
<dbReference type="EMBL" id="CP002987">
    <property type="protein sequence ID" value="AFA47646.1"/>
    <property type="molecule type" value="Genomic_DNA"/>
</dbReference>
<dbReference type="InterPro" id="IPR001492">
    <property type="entry name" value="Flagellin"/>
</dbReference>
<dbReference type="NCBIfam" id="NF033876">
    <property type="entry name" value="flagella_HExxH"/>
    <property type="match status" value="1"/>
</dbReference>
<evidence type="ECO:0000313" key="8">
    <source>
        <dbReference type="Proteomes" id="UP000007177"/>
    </source>
</evidence>
<reference evidence="8" key="1">
    <citation type="submission" date="2011-07" db="EMBL/GenBank/DDBJ databases">
        <title>Complete genome sequence of Acetobacterium woodii.</title>
        <authorList>
            <person name="Poehlein A."/>
            <person name="Schmidt S."/>
            <person name="Kaster A.-K."/>
            <person name="Goenrich M."/>
            <person name="Vollmers J."/>
            <person name="Thuermer A."/>
            <person name="Gottschalk G."/>
            <person name="Thauer R.K."/>
            <person name="Daniel R."/>
            <person name="Mueller V."/>
        </authorList>
    </citation>
    <scope>NUCLEOTIDE SEQUENCE [LARGE SCALE GENOMIC DNA]</scope>
    <source>
        <strain evidence="8">ATCC 29683 / DSM 1030 / JCM 2381 / KCTC 1655 / WB1</strain>
    </source>
</reference>
<dbReference type="GO" id="GO:0005576">
    <property type="term" value="C:extracellular region"/>
    <property type="evidence" value="ECO:0007669"/>
    <property type="project" value="UniProtKB-SubCell"/>
</dbReference>
<comment type="similarity">
    <text evidence="1 4">Belongs to the bacterial flagellin family.</text>
</comment>
<comment type="function">
    <text evidence="4">Flagellin is the subunit protein which polymerizes to form the filaments of bacterial flagella.</text>
</comment>
<dbReference type="AlphaFoldDB" id="H6LB94"/>
<keyword evidence="7" id="KW-0282">Flagellum</keyword>
<dbReference type="PRINTS" id="PR00207">
    <property type="entry name" value="FLAGELLIN"/>
</dbReference>
<name>H6LB94_ACEWD</name>
<dbReference type="RefSeq" id="WP_014355249.1">
    <property type="nucleotide sequence ID" value="NC_016894.1"/>
</dbReference>
<organism evidence="7 8">
    <name type="scientific">Acetobacterium woodii (strain ATCC 29683 / DSM 1030 / JCM 2381 / KCTC 1655 / WB1)</name>
    <dbReference type="NCBI Taxonomy" id="931626"/>
    <lineage>
        <taxon>Bacteria</taxon>
        <taxon>Bacillati</taxon>
        <taxon>Bacillota</taxon>
        <taxon>Clostridia</taxon>
        <taxon>Eubacteriales</taxon>
        <taxon>Eubacteriaceae</taxon>
        <taxon>Acetobacterium</taxon>
    </lineage>
</organism>
<dbReference type="SUPFAM" id="SSF64518">
    <property type="entry name" value="Phase 1 flagellin"/>
    <property type="match status" value="1"/>
</dbReference>
<dbReference type="Gene3D" id="1.20.1330.10">
    <property type="entry name" value="f41 fragment of flagellin, N-terminal domain"/>
    <property type="match status" value="2"/>
</dbReference>
<evidence type="ECO:0000256" key="2">
    <source>
        <dbReference type="ARBA" id="ARBA00020110"/>
    </source>
</evidence>
<feature type="domain" description="Flagellin N-terminal" evidence="5">
    <location>
        <begin position="3"/>
        <end position="139"/>
    </location>
</feature>
<keyword evidence="8" id="KW-1185">Reference proteome</keyword>
<sequence length="583" mass="61943">MRINHNIAALNTYQKMSSNSNQVSKSLEKLSSGQCINRAGDNAAGLAISEKMRGQIRGLDQAGANAQDGIALIQTAEGALNETHSLIQRIRELSVQAANDTNVVADRESIQSEINQLTKEVDRIGNDTEFNTKKLLNQGNASMDISDQQNLISSLKKWWLSDAETLVTNSYGLTASGIDMAVEFVNDSSSSYAAMVVGSFTSVPGDTVGKSDITGKGSNLTLKINMAYSQPTDTEDGGTYPQYVDRVIAHEITHAVMMTTMNFGDLSTWFTEGVAEFTHGGDERLESAITSLGSIEAVRDNIGTGSEADWNGNSNDYGTGYLAVRYLDKQIRLNGGTGIKEVTTYLAAHSTENLDDALVAMKAAHSGLSFNSSATMIAQFKANVNTGNLTATTGIVLTAGAEVDTGSATGSEAAGGAAKTAETIMAETPGDPEVDQPMTGFNITWPNLADAVAQSFSIQVGANTGQTMAIQTSDMRVAALGIDSLKVDSNTSANAAISSCDSAINMVSAERSRLGAYQNRLEHTIKNLQTSSENLVSSESRIRDVDMAKEMMNFTKNNILQQAAQSMLAQANQQPQSVLQLLA</sequence>
<dbReference type="PANTHER" id="PTHR42792">
    <property type="entry name" value="FLAGELLIN"/>
    <property type="match status" value="1"/>
</dbReference>
<dbReference type="GO" id="GO:0009288">
    <property type="term" value="C:bacterial-type flagellum"/>
    <property type="evidence" value="ECO:0007669"/>
    <property type="project" value="UniProtKB-SubCell"/>
</dbReference>
<keyword evidence="7" id="KW-0969">Cilium</keyword>
<dbReference type="KEGG" id="awo:Awo_c08550"/>
<keyword evidence="7" id="KW-0966">Cell projection</keyword>
<evidence type="ECO:0000313" key="7">
    <source>
        <dbReference type="EMBL" id="AFA47646.1"/>
    </source>
</evidence>
<dbReference type="Proteomes" id="UP000007177">
    <property type="component" value="Chromosome"/>
</dbReference>
<gene>
    <name evidence="7" type="primary">fliC1</name>
    <name evidence="7" type="ordered locus">Awo_c08550</name>
</gene>
<dbReference type="InterPro" id="IPR042187">
    <property type="entry name" value="Flagellin_C_sub2"/>
</dbReference>
<keyword evidence="4" id="KW-0964">Secreted</keyword>
<feature type="domain" description="Flagellin C-terminal" evidence="6">
    <location>
        <begin position="499"/>
        <end position="582"/>
    </location>
</feature>
<dbReference type="GO" id="GO:0005198">
    <property type="term" value="F:structural molecule activity"/>
    <property type="evidence" value="ECO:0007669"/>
    <property type="project" value="UniProtKB-UniRule"/>
</dbReference>
<comment type="subcellular location">
    <subcellularLocation>
        <location evidence="4">Secreted</location>
    </subcellularLocation>
    <subcellularLocation>
        <location evidence="4">Bacterial flagellum</location>
    </subcellularLocation>
</comment>
<dbReference type="HOGENOM" id="CLU_011142_3_2_9"/>
<dbReference type="Gene3D" id="6.10.10.10">
    <property type="entry name" value="Flagellar export chaperone, C-terminal domain"/>
    <property type="match status" value="1"/>
</dbReference>
<dbReference type="Pfam" id="PF00700">
    <property type="entry name" value="Flagellin_C"/>
    <property type="match status" value="1"/>
</dbReference>
<dbReference type="PANTHER" id="PTHR42792:SF2">
    <property type="entry name" value="FLAGELLIN"/>
    <property type="match status" value="1"/>
</dbReference>
<dbReference type="STRING" id="931626.Awo_c08550"/>
<reference evidence="7 8" key="2">
    <citation type="journal article" date="2012" name="PLoS ONE">
        <title>An ancient pathway combining carbon dioxide fixation with the generation and utilization of a sodium ion gradient for ATP synthesis.</title>
        <authorList>
            <person name="Poehlein A."/>
            <person name="Schmidt S."/>
            <person name="Kaster A.K."/>
            <person name="Goenrich M."/>
            <person name="Vollmers J."/>
            <person name="Thurmer A."/>
            <person name="Bertsch J."/>
            <person name="Schuchmann K."/>
            <person name="Voigt B."/>
            <person name="Hecker M."/>
            <person name="Daniel R."/>
            <person name="Thauer R.K."/>
            <person name="Gottschalk G."/>
            <person name="Muller V."/>
        </authorList>
    </citation>
    <scope>NUCLEOTIDE SEQUENCE [LARGE SCALE GENOMIC DNA]</scope>
    <source>
        <strain evidence="8">ATCC 29683 / DSM 1030 / JCM 2381 / KCTC 1655 / WB1</strain>
    </source>
</reference>